<feature type="domain" description="CBM21" evidence="1">
    <location>
        <begin position="95"/>
        <end position="135"/>
    </location>
</feature>
<comment type="caution">
    <text evidence="2">The sequence shown here is derived from an EMBL/GenBank/DDBJ whole genome shotgun (WGS) entry which is preliminary data.</text>
</comment>
<gene>
    <name evidence="2" type="ORF">P879_00755</name>
</gene>
<sequence length="223" mass="25568">MTSSSRRTLTRCLQDPPTSVLQTNMTNFVPVGNELYNPIWHGSQFVHFKKSNWIFLSTVFDSTFISDGVLLSGMILQPATYLCSRTDFNKPILLEADKLFGVVRVFNYAYEKLVNVRASLDNWLSYIDQPAKYHFWTDTATSPLDLRYRTLRRNLNSPSTTDGETRKELSPLVIIIVVINTLCSEVEIQAPHAQQTDRHQSPNVKKPEIPTNFEFAWHRISLG</sequence>
<dbReference type="Gene3D" id="2.60.40.2440">
    <property type="entry name" value="Carbohydrate binding type-21 domain"/>
    <property type="match status" value="1"/>
</dbReference>
<evidence type="ECO:0000313" key="2">
    <source>
        <dbReference type="EMBL" id="KAF8569571.1"/>
    </source>
</evidence>
<proteinExistence type="predicted"/>
<dbReference type="AlphaFoldDB" id="A0A8T0DSD5"/>
<dbReference type="Pfam" id="PF03370">
    <property type="entry name" value="CBM_21"/>
    <property type="match status" value="1"/>
</dbReference>
<dbReference type="InterPro" id="IPR038175">
    <property type="entry name" value="CBM21_dom_sf"/>
</dbReference>
<accession>A0A8T0DSD5</accession>
<reference evidence="2 3" key="1">
    <citation type="submission" date="2019-07" db="EMBL/GenBank/DDBJ databases">
        <title>Annotation for the trematode Paragonimus westermani.</title>
        <authorList>
            <person name="Choi Y.-J."/>
        </authorList>
    </citation>
    <scope>NUCLEOTIDE SEQUENCE [LARGE SCALE GENOMIC DNA]</scope>
    <source>
        <strain evidence="2">180907_Pwestermani</strain>
    </source>
</reference>
<keyword evidence="3" id="KW-1185">Reference proteome</keyword>
<dbReference type="EMBL" id="JTDF01001773">
    <property type="protein sequence ID" value="KAF8569571.1"/>
    <property type="molecule type" value="Genomic_DNA"/>
</dbReference>
<dbReference type="OrthoDB" id="6244039at2759"/>
<dbReference type="Proteomes" id="UP000699462">
    <property type="component" value="Unassembled WGS sequence"/>
</dbReference>
<name>A0A8T0DSD5_9TREM</name>
<organism evidence="2 3">
    <name type="scientific">Paragonimus westermani</name>
    <dbReference type="NCBI Taxonomy" id="34504"/>
    <lineage>
        <taxon>Eukaryota</taxon>
        <taxon>Metazoa</taxon>
        <taxon>Spiralia</taxon>
        <taxon>Lophotrochozoa</taxon>
        <taxon>Platyhelminthes</taxon>
        <taxon>Trematoda</taxon>
        <taxon>Digenea</taxon>
        <taxon>Plagiorchiida</taxon>
        <taxon>Troglotremata</taxon>
        <taxon>Troglotrematidae</taxon>
        <taxon>Paragonimus</taxon>
    </lineage>
</organism>
<evidence type="ECO:0000259" key="1">
    <source>
        <dbReference type="Pfam" id="PF03370"/>
    </source>
</evidence>
<protein>
    <recommendedName>
        <fullName evidence="1">CBM21 domain-containing protein</fullName>
    </recommendedName>
</protein>
<evidence type="ECO:0000313" key="3">
    <source>
        <dbReference type="Proteomes" id="UP000699462"/>
    </source>
</evidence>
<dbReference type="InterPro" id="IPR005036">
    <property type="entry name" value="CBM21_dom"/>
</dbReference>